<dbReference type="Pfam" id="PF10609">
    <property type="entry name" value="ParA"/>
    <property type="match status" value="1"/>
</dbReference>
<evidence type="ECO:0000256" key="3">
    <source>
        <dbReference type="ARBA" id="ARBA00022475"/>
    </source>
</evidence>
<keyword evidence="10 15" id="KW-0472">Membrane</keyword>
<evidence type="ECO:0000259" key="16">
    <source>
        <dbReference type="Pfam" id="PF02706"/>
    </source>
</evidence>
<dbReference type="FunFam" id="3.40.50.300:FF:000527">
    <property type="entry name" value="Tyrosine-protein kinase etk"/>
    <property type="match status" value="1"/>
</dbReference>
<evidence type="ECO:0000256" key="8">
    <source>
        <dbReference type="ARBA" id="ARBA00022840"/>
    </source>
</evidence>
<evidence type="ECO:0000256" key="13">
    <source>
        <dbReference type="SAM" id="Coils"/>
    </source>
</evidence>
<organism evidence="17 18">
    <name type="scientific">Crateriforma conspicua</name>
    <dbReference type="NCBI Taxonomy" id="2527996"/>
    <lineage>
        <taxon>Bacteria</taxon>
        <taxon>Pseudomonadati</taxon>
        <taxon>Planctomycetota</taxon>
        <taxon>Planctomycetia</taxon>
        <taxon>Planctomycetales</taxon>
        <taxon>Planctomycetaceae</taxon>
        <taxon>Crateriforma</taxon>
    </lineage>
</organism>
<dbReference type="SUPFAM" id="SSF52540">
    <property type="entry name" value="P-loop containing nucleoside triphosphate hydrolases"/>
    <property type="match status" value="1"/>
</dbReference>
<keyword evidence="7 17" id="KW-0418">Kinase</keyword>
<evidence type="ECO:0000256" key="9">
    <source>
        <dbReference type="ARBA" id="ARBA00022989"/>
    </source>
</evidence>
<keyword evidence="11" id="KW-0829">Tyrosine-protein kinase</keyword>
<dbReference type="GO" id="GO:0005886">
    <property type="term" value="C:plasma membrane"/>
    <property type="evidence" value="ECO:0007669"/>
    <property type="project" value="UniProtKB-SubCell"/>
</dbReference>
<feature type="domain" description="Polysaccharide chain length determinant N-terminal" evidence="16">
    <location>
        <begin position="38"/>
        <end position="120"/>
    </location>
</feature>
<evidence type="ECO:0000256" key="1">
    <source>
        <dbReference type="ARBA" id="ARBA00004651"/>
    </source>
</evidence>
<dbReference type="InterPro" id="IPR027417">
    <property type="entry name" value="P-loop_NTPase"/>
</dbReference>
<dbReference type="PANTHER" id="PTHR32309:SF13">
    <property type="entry name" value="FERRIC ENTEROBACTIN TRANSPORT PROTEIN FEPE"/>
    <property type="match status" value="1"/>
</dbReference>
<evidence type="ECO:0000313" key="18">
    <source>
        <dbReference type="Proteomes" id="UP000317238"/>
    </source>
</evidence>
<comment type="similarity">
    <text evidence="2">Belongs to the etk/wzc family.</text>
</comment>
<protein>
    <submittedName>
        <fullName evidence="17">Tyrosine-protein kinase YwqD</fullName>
        <ecNumber evidence="17">2.7.10.2</ecNumber>
    </submittedName>
</protein>
<keyword evidence="5 15" id="KW-0812">Transmembrane</keyword>
<comment type="catalytic activity">
    <reaction evidence="12">
        <text>L-tyrosyl-[protein] + ATP = O-phospho-L-tyrosyl-[protein] + ADP + H(+)</text>
        <dbReference type="Rhea" id="RHEA:10596"/>
        <dbReference type="Rhea" id="RHEA-COMP:10136"/>
        <dbReference type="Rhea" id="RHEA-COMP:20101"/>
        <dbReference type="ChEBI" id="CHEBI:15378"/>
        <dbReference type="ChEBI" id="CHEBI:30616"/>
        <dbReference type="ChEBI" id="CHEBI:46858"/>
        <dbReference type="ChEBI" id="CHEBI:61978"/>
        <dbReference type="ChEBI" id="CHEBI:456216"/>
    </reaction>
</comment>
<keyword evidence="13" id="KW-0175">Coiled coil</keyword>
<feature type="region of interest" description="Disordered" evidence="14">
    <location>
        <begin position="771"/>
        <end position="792"/>
    </location>
</feature>
<dbReference type="Proteomes" id="UP000317238">
    <property type="component" value="Unassembled WGS sequence"/>
</dbReference>
<keyword evidence="9 15" id="KW-1133">Transmembrane helix</keyword>
<evidence type="ECO:0000256" key="11">
    <source>
        <dbReference type="ARBA" id="ARBA00023137"/>
    </source>
</evidence>
<evidence type="ECO:0000256" key="5">
    <source>
        <dbReference type="ARBA" id="ARBA00022692"/>
    </source>
</evidence>
<dbReference type="Gene3D" id="3.40.50.300">
    <property type="entry name" value="P-loop containing nucleotide triphosphate hydrolases"/>
    <property type="match status" value="1"/>
</dbReference>
<keyword evidence="3" id="KW-1003">Cell membrane</keyword>
<dbReference type="InterPro" id="IPR033756">
    <property type="entry name" value="YlxH/NBP35"/>
</dbReference>
<keyword evidence="4 17" id="KW-0808">Transferase</keyword>
<evidence type="ECO:0000256" key="4">
    <source>
        <dbReference type="ARBA" id="ARBA00022679"/>
    </source>
</evidence>
<reference evidence="17 18" key="1">
    <citation type="submission" date="2019-02" db="EMBL/GenBank/DDBJ databases">
        <title>Deep-cultivation of Planctomycetes and their phenomic and genomic characterization uncovers novel biology.</title>
        <authorList>
            <person name="Wiegand S."/>
            <person name="Jogler M."/>
            <person name="Boedeker C."/>
            <person name="Pinto D."/>
            <person name="Vollmers J."/>
            <person name="Rivas-Marin E."/>
            <person name="Kohn T."/>
            <person name="Peeters S.H."/>
            <person name="Heuer A."/>
            <person name="Rast P."/>
            <person name="Oberbeckmann S."/>
            <person name="Bunk B."/>
            <person name="Jeske O."/>
            <person name="Meyerdierks A."/>
            <person name="Storesund J.E."/>
            <person name="Kallscheuer N."/>
            <person name="Luecker S."/>
            <person name="Lage O.M."/>
            <person name="Pohl T."/>
            <person name="Merkel B.J."/>
            <person name="Hornburger P."/>
            <person name="Mueller R.-W."/>
            <person name="Bruemmer F."/>
            <person name="Labrenz M."/>
            <person name="Spormann A.M."/>
            <person name="Op Den Camp H."/>
            <person name="Overmann J."/>
            <person name="Amann R."/>
            <person name="Jetten M.S.M."/>
            <person name="Mascher T."/>
            <person name="Medema M.H."/>
            <person name="Devos D.P."/>
            <person name="Kaster A.-K."/>
            <person name="Ovreas L."/>
            <person name="Rohde M."/>
            <person name="Galperin M.Y."/>
            <person name="Jogler C."/>
        </authorList>
    </citation>
    <scope>NUCLEOTIDE SEQUENCE [LARGE SCALE GENOMIC DNA]</scope>
    <source>
        <strain evidence="17 18">Pan14r</strain>
    </source>
</reference>
<dbReference type="GO" id="GO:0042802">
    <property type="term" value="F:identical protein binding"/>
    <property type="evidence" value="ECO:0007669"/>
    <property type="project" value="UniProtKB-ARBA"/>
</dbReference>
<dbReference type="InterPro" id="IPR003856">
    <property type="entry name" value="LPS_length_determ_N"/>
</dbReference>
<dbReference type="RefSeq" id="WP_146438169.1">
    <property type="nucleotide sequence ID" value="NZ_SJPL01000001.1"/>
</dbReference>
<dbReference type="GO" id="GO:0004715">
    <property type="term" value="F:non-membrane spanning protein tyrosine kinase activity"/>
    <property type="evidence" value="ECO:0007669"/>
    <property type="project" value="UniProtKB-EC"/>
</dbReference>
<dbReference type="GO" id="GO:0005524">
    <property type="term" value="F:ATP binding"/>
    <property type="evidence" value="ECO:0007669"/>
    <property type="project" value="UniProtKB-KW"/>
</dbReference>
<dbReference type="NCBIfam" id="TIGR01007">
    <property type="entry name" value="eps_fam"/>
    <property type="match status" value="1"/>
</dbReference>
<dbReference type="EMBL" id="SJPL01000001">
    <property type="protein sequence ID" value="TWT68179.1"/>
    <property type="molecule type" value="Genomic_DNA"/>
</dbReference>
<evidence type="ECO:0000256" key="10">
    <source>
        <dbReference type="ARBA" id="ARBA00023136"/>
    </source>
</evidence>
<accession>A0A5C5Y033</accession>
<proteinExistence type="inferred from homology"/>
<evidence type="ECO:0000313" key="17">
    <source>
        <dbReference type="EMBL" id="TWT68179.1"/>
    </source>
</evidence>
<evidence type="ECO:0000256" key="12">
    <source>
        <dbReference type="ARBA" id="ARBA00053015"/>
    </source>
</evidence>
<dbReference type="InterPro" id="IPR050445">
    <property type="entry name" value="Bact_polysacc_biosynth/exp"/>
</dbReference>
<comment type="subcellular location">
    <subcellularLocation>
        <location evidence="1">Cell membrane</location>
        <topology evidence="1">Multi-pass membrane protein</topology>
    </subcellularLocation>
</comment>
<keyword evidence="8" id="KW-0067">ATP-binding</keyword>
<dbReference type="AlphaFoldDB" id="A0A5C5Y033"/>
<feature type="compositionally biased region" description="Polar residues" evidence="14">
    <location>
        <begin position="1"/>
        <end position="11"/>
    </location>
</feature>
<evidence type="ECO:0000256" key="6">
    <source>
        <dbReference type="ARBA" id="ARBA00022741"/>
    </source>
</evidence>
<dbReference type="CDD" id="cd05387">
    <property type="entry name" value="BY-kinase"/>
    <property type="match status" value="1"/>
</dbReference>
<gene>
    <name evidence="17" type="primary">ywqD_3</name>
    <name evidence="17" type="ORF">Pan14r_04210</name>
</gene>
<dbReference type="PANTHER" id="PTHR32309">
    <property type="entry name" value="TYROSINE-PROTEIN KINASE"/>
    <property type="match status" value="1"/>
</dbReference>
<keyword evidence="6" id="KW-0547">Nucleotide-binding</keyword>
<dbReference type="Pfam" id="PF02706">
    <property type="entry name" value="Wzz"/>
    <property type="match status" value="1"/>
</dbReference>
<dbReference type="EC" id="2.7.10.2" evidence="17"/>
<feature type="region of interest" description="Disordered" evidence="14">
    <location>
        <begin position="1"/>
        <end position="25"/>
    </location>
</feature>
<evidence type="ECO:0000256" key="7">
    <source>
        <dbReference type="ARBA" id="ARBA00022777"/>
    </source>
</evidence>
<feature type="transmembrane region" description="Helical" evidence="15">
    <location>
        <begin position="48"/>
        <end position="66"/>
    </location>
</feature>
<dbReference type="OrthoDB" id="9794577at2"/>
<sequence>MTGSTSVTQHQPNGRGGSTGSPRSGLGLPLRNSVEAINLPQLIARQRWLILFLGSCGLAMGVAYATHAEVLYESQAKVLVAQRSAGLNNSGTGTDVVDEDVLANHMGLIRSRKIVSEALAEYGLMELPSLVAKVSDETDQVDYVIQNTSIGKGGDGSARSAAIMNITLQHNSPEDVQKILAAIMRRYERFIVSQVESVMGEAGRMIQDAKRALEADLQAAEEEYLVSRQNAPLFFQGEGSSNVYQDRYRRLSEELLELDIQQSTMRTRLERVRESLKHIGGGSDLSDHLDKLALIDSDSLERLGAFAGLQVSASNSAEFKAAMPAKMEEARAQVTRLLMLNAEREKLTAVFGSGHPKVREINNEIQLVEDFVRKSKEQTSPEMTFGSQAIKPDALLRAYIGFIEHDIAAIGERRKELIALTTDAESKAKELIEFELKDLVLQKKIARHEAIFDGIVGQLQELNTASGLSGFLYEFLEVPRLGKRVWPNVPLCSLGGLVLGLLCGMVLAVGNELRDSRFRTAQEVDEAIGLLNLGHVGQMSAIDQGIAGLVATDGSSESEAFRLGRTILLPDIKSKKVRSIGFTSSMQGDGKSTIVANFAQAFAQVGLNVVVVDCDLRRPSQHRYLSLQDQQGMSEVLQAKLPLAEVIQPTEIENLSAISAGKTPENPAELLQGVNLDKAIESLSNHFDLVLVDLPPVLAVSDPAVVLPRLDGAVLVVRVARIRREQLANALQRLQSTGANLIGSMLNVVGADKEFDAGVSQYGYYRNDYTRSSSQRKRGRAAATPGSVNNAA</sequence>
<keyword evidence="18" id="KW-1185">Reference proteome</keyword>
<name>A0A5C5Y033_9PLAN</name>
<comment type="caution">
    <text evidence="17">The sequence shown here is derived from an EMBL/GenBank/DDBJ whole genome shotgun (WGS) entry which is preliminary data.</text>
</comment>
<evidence type="ECO:0000256" key="15">
    <source>
        <dbReference type="SAM" id="Phobius"/>
    </source>
</evidence>
<feature type="coiled-coil region" evidence="13">
    <location>
        <begin position="203"/>
        <end position="230"/>
    </location>
</feature>
<evidence type="ECO:0000256" key="14">
    <source>
        <dbReference type="SAM" id="MobiDB-lite"/>
    </source>
</evidence>
<dbReference type="InterPro" id="IPR005702">
    <property type="entry name" value="Wzc-like_C"/>
</dbReference>
<evidence type="ECO:0000256" key="2">
    <source>
        <dbReference type="ARBA" id="ARBA00008883"/>
    </source>
</evidence>